<organism evidence="1 2">
    <name type="scientific">Paramecium octaurelia</name>
    <dbReference type="NCBI Taxonomy" id="43137"/>
    <lineage>
        <taxon>Eukaryota</taxon>
        <taxon>Sar</taxon>
        <taxon>Alveolata</taxon>
        <taxon>Ciliophora</taxon>
        <taxon>Intramacronucleata</taxon>
        <taxon>Oligohymenophorea</taxon>
        <taxon>Peniculida</taxon>
        <taxon>Parameciidae</taxon>
        <taxon>Paramecium</taxon>
    </lineage>
</organism>
<keyword evidence="2" id="KW-1185">Reference proteome</keyword>
<name>A0A8S1YCV1_PAROT</name>
<comment type="caution">
    <text evidence="1">The sequence shown here is derived from an EMBL/GenBank/DDBJ whole genome shotgun (WGS) entry which is preliminary data.</text>
</comment>
<proteinExistence type="predicted"/>
<evidence type="ECO:0000313" key="2">
    <source>
        <dbReference type="Proteomes" id="UP000683925"/>
    </source>
</evidence>
<accession>A0A8S1YCV1</accession>
<reference evidence="1" key="1">
    <citation type="submission" date="2021-01" db="EMBL/GenBank/DDBJ databases">
        <authorList>
            <consortium name="Genoscope - CEA"/>
            <person name="William W."/>
        </authorList>
    </citation>
    <scope>NUCLEOTIDE SEQUENCE</scope>
</reference>
<protein>
    <submittedName>
        <fullName evidence="1">Uncharacterized protein</fullName>
    </submittedName>
</protein>
<gene>
    <name evidence="1" type="ORF">POCTA_138.1.T1510120</name>
</gene>
<dbReference type="AlphaFoldDB" id="A0A8S1YCV1"/>
<dbReference type="EMBL" id="CAJJDP010000153">
    <property type="protein sequence ID" value="CAD8210627.1"/>
    <property type="molecule type" value="Genomic_DNA"/>
</dbReference>
<evidence type="ECO:0000313" key="1">
    <source>
        <dbReference type="EMBL" id="CAD8210627.1"/>
    </source>
</evidence>
<dbReference type="Proteomes" id="UP000683925">
    <property type="component" value="Unassembled WGS sequence"/>
</dbReference>
<sequence>MATVYQVHKNLLAQPFVRAVPSILTLLRSLTISGAKTEKNKYSHQDQVGKILRRIIQDLVQHQNKKINKFLEQMSTYQILFCE</sequence>